<dbReference type="CDD" id="cd03694">
    <property type="entry name" value="GTPBP_II"/>
    <property type="match status" value="1"/>
</dbReference>
<feature type="transmembrane region" description="Helical" evidence="8">
    <location>
        <begin position="709"/>
        <end position="731"/>
    </location>
</feature>
<dbReference type="FunFam" id="2.40.30.10:FF:000028">
    <property type="entry name" value="GTP-binding protein 1,-like"/>
    <property type="match status" value="1"/>
</dbReference>
<dbReference type="GO" id="GO:0003924">
    <property type="term" value="F:GTPase activity"/>
    <property type="evidence" value="ECO:0007669"/>
    <property type="project" value="InterPro"/>
</dbReference>
<evidence type="ECO:0000259" key="9">
    <source>
        <dbReference type="PROSITE" id="PS51722"/>
    </source>
</evidence>
<protein>
    <recommendedName>
        <fullName evidence="3">GTP-binding protein 1</fullName>
    </recommendedName>
</protein>
<dbReference type="FunFam" id="3.40.50.300:FF:000091">
    <property type="entry name" value="Probable GTP-binding protein 1"/>
    <property type="match status" value="1"/>
</dbReference>
<dbReference type="InterPro" id="IPR009001">
    <property type="entry name" value="Transl_elong_EF1A/Init_IF2_C"/>
</dbReference>
<dbReference type="Gene3D" id="3.40.50.300">
    <property type="entry name" value="P-loop containing nucleotide triphosphate hydrolases"/>
    <property type="match status" value="1"/>
</dbReference>
<evidence type="ECO:0000256" key="4">
    <source>
        <dbReference type="ARBA" id="ARBA00022490"/>
    </source>
</evidence>
<dbReference type="InterPro" id="IPR035531">
    <property type="entry name" value="GTPBP1-like"/>
</dbReference>
<evidence type="ECO:0000256" key="7">
    <source>
        <dbReference type="ARBA" id="ARBA00025630"/>
    </source>
</evidence>
<dbReference type="Pfam" id="PF00009">
    <property type="entry name" value="GTP_EFTU"/>
    <property type="match status" value="1"/>
</dbReference>
<dbReference type="InterPro" id="IPR027417">
    <property type="entry name" value="P-loop_NTPase"/>
</dbReference>
<dbReference type="SUPFAM" id="SSF50447">
    <property type="entry name" value="Translation proteins"/>
    <property type="match status" value="1"/>
</dbReference>
<gene>
    <name evidence="10" type="ORF">RDWZM_008718</name>
</gene>
<sequence length="798" mass="90290">MDGDHSTTNPSKKLDSNLANIDIRLNKLIREKEKLIKPTTEWIQDITECITTKLADNDELIVTLGATDDEQNRLTVDDLEICMNNFKSIANSFDADCTLAFRKKVDSSNFYIDEILVRKRPEVDNFSEIRIAVVGNVDSGKSTLLGVLTHCELDNGRGLARQKLFRHKHEIETGRTSSIGNDILGFDSFGNVVNKPTAHGNSMNWTKICEKSSKVITFIDLAGHEKYLKTTIYGMTGHCPDYVMLMIGANAGIVGTSREHLTITLALCIPVFMVITKIDMCPPNILQETLQSIKKLVKSIGCRKTPIIIKNEEDVSISVTNFASDRLCPIFQVSNVDGTNLNYLRMFLNLLNSRAPRYDRSPQEFQIDEIYSVPGVGTVVSGLTLKGTICVNDVLLLGPNTLGQFFPAAIKSIHRKRLPVGDVRSGQTASFALKKIRRSELRKGMVMISPSLKPKAYWEFEAEILVLHHPTTISARYQAMVHCGNIRQTAQILSMNIDCLRTGDKARVHFRFIKNPEYIQPDMRIIFREGRTKAVGKISKVLTGDAPAGASKNKRNMHPSESFYVYSAFTMDTTGQAWYAYILVNLEAFAALYMLMELLQNSVFFTMLTYFATMIYTGHTLDGINSIKKLIHKCRLECGSNSRAYVSIRYQQIVDNQIHDYNRITSLVLAGSRDLFGIVLYYFLMTNLPINVYILRRNIFENQSMFEKVMAWMLVFLQLIAAFIVLTLLAWSTAVYHKVSNFIPIIQPMLKGSRNWLWYKIKYEDLYHRLIDDGPKIGVAIGPVQTVTYRSSLEVMLK</sequence>
<evidence type="ECO:0000256" key="2">
    <source>
        <dbReference type="ARBA" id="ARBA00007249"/>
    </source>
</evidence>
<reference evidence="10" key="1">
    <citation type="submission" date="2022-12" db="EMBL/GenBank/DDBJ databases">
        <title>Genome assemblies of Blomia tropicalis.</title>
        <authorList>
            <person name="Cui Y."/>
        </authorList>
    </citation>
    <scope>NUCLEOTIDE SEQUENCE</scope>
    <source>
        <tissue evidence="10">Adult mites</tissue>
    </source>
</reference>
<evidence type="ECO:0000313" key="11">
    <source>
        <dbReference type="Proteomes" id="UP001142055"/>
    </source>
</evidence>
<dbReference type="GO" id="GO:0003746">
    <property type="term" value="F:translation elongation factor activity"/>
    <property type="evidence" value="ECO:0007669"/>
    <property type="project" value="TreeGrafter"/>
</dbReference>
<organism evidence="10 11">
    <name type="scientific">Blomia tropicalis</name>
    <name type="common">Mite</name>
    <dbReference type="NCBI Taxonomy" id="40697"/>
    <lineage>
        <taxon>Eukaryota</taxon>
        <taxon>Metazoa</taxon>
        <taxon>Ecdysozoa</taxon>
        <taxon>Arthropoda</taxon>
        <taxon>Chelicerata</taxon>
        <taxon>Arachnida</taxon>
        <taxon>Acari</taxon>
        <taxon>Acariformes</taxon>
        <taxon>Sarcoptiformes</taxon>
        <taxon>Astigmata</taxon>
        <taxon>Glycyphagoidea</taxon>
        <taxon>Echimyopodidae</taxon>
        <taxon>Blomia</taxon>
    </lineage>
</organism>
<keyword evidence="5" id="KW-0547">Nucleotide-binding</keyword>
<dbReference type="CDD" id="cd04165">
    <property type="entry name" value="GTPBP1_like"/>
    <property type="match status" value="1"/>
</dbReference>
<dbReference type="SUPFAM" id="SSF50465">
    <property type="entry name" value="EF-Tu/eEF-1alpha/eIF2-gamma C-terminal domain"/>
    <property type="match status" value="1"/>
</dbReference>
<evidence type="ECO:0000256" key="1">
    <source>
        <dbReference type="ARBA" id="ARBA00004496"/>
    </source>
</evidence>
<dbReference type="SUPFAM" id="SSF52540">
    <property type="entry name" value="P-loop containing nucleoside triphosphate hydrolases"/>
    <property type="match status" value="1"/>
</dbReference>
<dbReference type="InterPro" id="IPR000795">
    <property type="entry name" value="T_Tr_GTP-bd_dom"/>
</dbReference>
<evidence type="ECO:0000256" key="8">
    <source>
        <dbReference type="SAM" id="Phobius"/>
    </source>
</evidence>
<dbReference type="PANTHER" id="PTHR43721">
    <property type="entry name" value="ELONGATION FACTOR TU-RELATED"/>
    <property type="match status" value="1"/>
</dbReference>
<dbReference type="CDD" id="cd03708">
    <property type="entry name" value="GTPBP_III"/>
    <property type="match status" value="1"/>
</dbReference>
<evidence type="ECO:0000313" key="10">
    <source>
        <dbReference type="EMBL" id="KAJ6217561.1"/>
    </source>
</evidence>
<comment type="subcellular location">
    <subcellularLocation>
        <location evidence="1">Cytoplasm</location>
    </subcellularLocation>
</comment>
<keyword evidence="8" id="KW-1133">Transmembrane helix</keyword>
<dbReference type="GO" id="GO:0005737">
    <property type="term" value="C:cytoplasm"/>
    <property type="evidence" value="ECO:0007669"/>
    <property type="project" value="UniProtKB-SubCell"/>
</dbReference>
<proteinExistence type="inferred from homology"/>
<evidence type="ECO:0000256" key="6">
    <source>
        <dbReference type="ARBA" id="ARBA00023134"/>
    </source>
</evidence>
<dbReference type="InterPro" id="IPR009000">
    <property type="entry name" value="Transl_B-barrel_sf"/>
</dbReference>
<dbReference type="Proteomes" id="UP001142055">
    <property type="component" value="Chromosome 3"/>
</dbReference>
<dbReference type="PROSITE" id="PS51722">
    <property type="entry name" value="G_TR_2"/>
    <property type="match status" value="1"/>
</dbReference>
<accession>A0A9Q0M1T9</accession>
<keyword evidence="11" id="KW-1185">Reference proteome</keyword>
<comment type="similarity">
    <text evidence="2">Belongs to the TRAFAC class translation factor GTPase superfamily. Classic translation factor GTPase family. EF-Tu/EF-1A subfamily.</text>
</comment>
<dbReference type="EMBL" id="JAPWDV010000003">
    <property type="protein sequence ID" value="KAJ6217561.1"/>
    <property type="molecule type" value="Genomic_DNA"/>
</dbReference>
<dbReference type="PANTHER" id="PTHR43721:SF9">
    <property type="entry name" value="GTP-BINDING PROTEIN 1"/>
    <property type="match status" value="1"/>
</dbReference>
<feature type="transmembrane region" description="Helical" evidence="8">
    <location>
        <begin position="578"/>
        <end position="596"/>
    </location>
</feature>
<dbReference type="FunFam" id="2.40.30.10:FF:000014">
    <property type="entry name" value="Probable GTP-binding protein 1"/>
    <property type="match status" value="1"/>
</dbReference>
<dbReference type="GO" id="GO:0005525">
    <property type="term" value="F:GTP binding"/>
    <property type="evidence" value="ECO:0007669"/>
    <property type="project" value="UniProtKB-KW"/>
</dbReference>
<evidence type="ECO:0000256" key="3">
    <source>
        <dbReference type="ARBA" id="ARBA00015364"/>
    </source>
</evidence>
<keyword evidence="8" id="KW-0472">Membrane</keyword>
<dbReference type="AlphaFoldDB" id="A0A9Q0M1T9"/>
<dbReference type="Gene3D" id="2.40.30.10">
    <property type="entry name" value="Translation factors"/>
    <property type="match status" value="2"/>
</dbReference>
<comment type="caution">
    <text evidence="10">The sequence shown here is derived from an EMBL/GenBank/DDBJ whole genome shotgun (WGS) entry which is preliminary data.</text>
</comment>
<comment type="function">
    <text evidence="7">Promotes degradation of target mRNA species. Plays a role in the regulation of circadian mRNA stability. Binds GTP and has GTPase activity.</text>
</comment>
<dbReference type="InterPro" id="IPR050055">
    <property type="entry name" value="EF-Tu_GTPase"/>
</dbReference>
<name>A0A9Q0M1T9_BLOTA</name>
<feature type="domain" description="Tr-type G" evidence="9">
    <location>
        <begin position="126"/>
        <end position="357"/>
    </location>
</feature>
<keyword evidence="8" id="KW-0812">Transmembrane</keyword>
<feature type="transmembrane region" description="Helical" evidence="8">
    <location>
        <begin position="675"/>
        <end position="695"/>
    </location>
</feature>
<keyword evidence="4" id="KW-0963">Cytoplasm</keyword>
<evidence type="ECO:0000256" key="5">
    <source>
        <dbReference type="ARBA" id="ARBA00022741"/>
    </source>
</evidence>
<keyword evidence="6" id="KW-0342">GTP-binding</keyword>